<proteinExistence type="predicted"/>
<keyword evidence="3" id="KW-1185">Reference proteome</keyword>
<evidence type="ECO:0000313" key="2">
    <source>
        <dbReference type="EMBL" id="EME70554.1"/>
    </source>
</evidence>
<protein>
    <recommendedName>
        <fullName evidence="1">6-hydroxymethylpterin diphosphokinase MptE-like domain-containing protein</fullName>
    </recommendedName>
</protein>
<dbReference type="RefSeq" id="WP_008616213.1">
    <property type="nucleotide sequence ID" value="NZ_AONQ01000016.1"/>
</dbReference>
<evidence type="ECO:0000313" key="3">
    <source>
        <dbReference type="Proteomes" id="UP000011744"/>
    </source>
</evidence>
<name>M3ADI9_9PROT</name>
<dbReference type="EMBL" id="AONQ01000016">
    <property type="protein sequence ID" value="EME70554.1"/>
    <property type="molecule type" value="Genomic_DNA"/>
</dbReference>
<evidence type="ECO:0000259" key="1">
    <source>
        <dbReference type="Pfam" id="PF01973"/>
    </source>
</evidence>
<dbReference type="InterPro" id="IPR002826">
    <property type="entry name" value="MptE-like"/>
</dbReference>
<organism evidence="2 3">
    <name type="scientific">Paramagnetospirillum caucaseum</name>
    <dbReference type="NCBI Taxonomy" id="1244869"/>
    <lineage>
        <taxon>Bacteria</taxon>
        <taxon>Pseudomonadati</taxon>
        <taxon>Pseudomonadota</taxon>
        <taxon>Alphaproteobacteria</taxon>
        <taxon>Rhodospirillales</taxon>
        <taxon>Magnetospirillaceae</taxon>
        <taxon>Paramagnetospirillum</taxon>
    </lineage>
</organism>
<feature type="domain" description="6-hydroxymethylpterin diphosphokinase MptE-like" evidence="1">
    <location>
        <begin position="46"/>
        <end position="116"/>
    </location>
</feature>
<dbReference type="Pfam" id="PF01973">
    <property type="entry name" value="MptE-like"/>
    <property type="match status" value="1"/>
</dbReference>
<dbReference type="eggNOG" id="ENOG5030F2T">
    <property type="taxonomic scope" value="Bacteria"/>
</dbReference>
<dbReference type="OrthoDB" id="7336224at2"/>
<dbReference type="PATRIC" id="fig|1244869.3.peg.1614"/>
<dbReference type="STRING" id="1244869.H261_07988"/>
<comment type="caution">
    <text evidence="2">The sequence shown here is derived from an EMBL/GenBank/DDBJ whole genome shotgun (WGS) entry which is preliminary data.</text>
</comment>
<gene>
    <name evidence="2" type="ORF">H261_07988</name>
</gene>
<dbReference type="Proteomes" id="UP000011744">
    <property type="component" value="Unassembled WGS sequence"/>
</dbReference>
<sequence>MATITEGPGELGRKLVANMERMTRDRIGGAALDNARFNLRFKDHGQSLAALRKEKVGENDAAIVIAAGPSVKRKDPLRAIRESGFKGAVVCTESALLYCLRNGVVPDLTVTLDPHATRIVRWFGDTRLTPEKLGADDYYRRQDMDPAFADEMKANQEIMGLLNEHGSKIRIALSSSASEAVVERVMETGMQVYWWNPMLDDPDTEGSKTRELYALNRFPCVNAGGNVGAACWMMASAVLGKKQVALTGMDFSYYGDTPYRNTQYYHEAVSLVGEENLDSVYIRIPNPYTGTEFYTDPAYMWYRETFLQMAGDAHPECQTFNCTEGGILFGDPIVFEPLADFLGRHS</sequence>
<reference evidence="2 3" key="1">
    <citation type="journal article" date="2014" name="Genome Announc.">
        <title>Draft Genome Sequence of Magnetospirillum sp. Strain SO-1, a Freshwater Magnetotactic Bacterium Isolated from the Ol'khovka River, Russia.</title>
        <authorList>
            <person name="Grouzdev D.S."/>
            <person name="Dziuba M.V."/>
            <person name="Sukhacheva M.S."/>
            <person name="Mardanov A.V."/>
            <person name="Beletskiy A.V."/>
            <person name="Kuznetsov B.B."/>
            <person name="Skryabin K.G."/>
        </authorList>
    </citation>
    <scope>NUCLEOTIDE SEQUENCE [LARGE SCALE GENOMIC DNA]</scope>
    <source>
        <strain evidence="2 3">SO-1</strain>
    </source>
</reference>
<dbReference type="AlphaFoldDB" id="M3ADI9"/>
<accession>M3ADI9</accession>